<proteinExistence type="predicted"/>
<dbReference type="Proteomes" id="UP001610563">
    <property type="component" value="Unassembled WGS sequence"/>
</dbReference>
<evidence type="ECO:0000313" key="2">
    <source>
        <dbReference type="EMBL" id="KAL2783179.1"/>
    </source>
</evidence>
<gene>
    <name evidence="2" type="ORF">BJX66DRAFT_345172</name>
</gene>
<feature type="region of interest" description="Disordered" evidence="1">
    <location>
        <begin position="36"/>
        <end position="98"/>
    </location>
</feature>
<name>A0ABR4FIV3_9EURO</name>
<reference evidence="2 3" key="1">
    <citation type="submission" date="2024-07" db="EMBL/GenBank/DDBJ databases">
        <title>Section-level genome sequencing and comparative genomics of Aspergillus sections Usti and Cavernicolus.</title>
        <authorList>
            <consortium name="Lawrence Berkeley National Laboratory"/>
            <person name="Nybo J.L."/>
            <person name="Vesth T.C."/>
            <person name="Theobald S."/>
            <person name="Frisvad J.C."/>
            <person name="Larsen T.O."/>
            <person name="Kjaerboelling I."/>
            <person name="Rothschild-Mancinelli K."/>
            <person name="Lyhne E.K."/>
            <person name="Kogle M.E."/>
            <person name="Barry K."/>
            <person name="Clum A."/>
            <person name="Na H."/>
            <person name="Ledsgaard L."/>
            <person name="Lin J."/>
            <person name="Lipzen A."/>
            <person name="Kuo A."/>
            <person name="Riley R."/>
            <person name="Mondo S."/>
            <person name="Labutti K."/>
            <person name="Haridas S."/>
            <person name="Pangalinan J."/>
            <person name="Salamov A.A."/>
            <person name="Simmons B.A."/>
            <person name="Magnuson J.K."/>
            <person name="Chen J."/>
            <person name="Drula E."/>
            <person name="Henrissat B."/>
            <person name="Wiebenga A."/>
            <person name="Lubbers R.J."/>
            <person name="Gomes A.C."/>
            <person name="Makela M.R."/>
            <person name="Stajich J."/>
            <person name="Grigoriev I.V."/>
            <person name="Mortensen U.H."/>
            <person name="De Vries R.P."/>
            <person name="Baker S.E."/>
            <person name="Andersen M.R."/>
        </authorList>
    </citation>
    <scope>NUCLEOTIDE SEQUENCE [LARGE SCALE GENOMIC DNA]</scope>
    <source>
        <strain evidence="2 3">CBS 209.92</strain>
    </source>
</reference>
<sequence length="359" mass="42143">MDWFNDLENRIKHIIQRGKNVKDILNVKEAFKIARTESRKQVHQQQAAEKQEKKEKLEKEKQEREKREKKEQQEKEKREKKERQERERQQKKEQQLPTKAVTDIAAVDLWDTFGLKRETTRTQIWSLAASEKRAVSTHLRQMLLDWGETFKGVDQNEMEIRGRLNSIVVAILAAKRREEYGQHGAGKGFNKRTSTETLAQYKSLRWTLEMAFMFRWKIKGKLTEIKGRMDFALWYGNREDLETNMVVVEAKRLHDAGQGVPQAIIYMAILHKARKQAGRTNSPIYGIATDSWDWHFLRLDPVTGVVSTHFVNWHTDPIEVISLIHKIIDQAACLTPAPSRRLSRQPTVEECSDMDWVRD</sequence>
<evidence type="ECO:0000313" key="3">
    <source>
        <dbReference type="Proteomes" id="UP001610563"/>
    </source>
</evidence>
<accession>A0ABR4FIV3</accession>
<evidence type="ECO:0000256" key="1">
    <source>
        <dbReference type="SAM" id="MobiDB-lite"/>
    </source>
</evidence>
<protein>
    <recommendedName>
        <fullName evidence="4">PD-(D/E)XK endonuclease-like domain-containing protein</fullName>
    </recommendedName>
</protein>
<evidence type="ECO:0008006" key="4">
    <source>
        <dbReference type="Google" id="ProtNLM"/>
    </source>
</evidence>
<dbReference type="EMBL" id="JBFTWV010000260">
    <property type="protein sequence ID" value="KAL2783179.1"/>
    <property type="molecule type" value="Genomic_DNA"/>
</dbReference>
<keyword evidence="3" id="KW-1185">Reference proteome</keyword>
<organism evidence="2 3">
    <name type="scientific">Aspergillus keveii</name>
    <dbReference type="NCBI Taxonomy" id="714993"/>
    <lineage>
        <taxon>Eukaryota</taxon>
        <taxon>Fungi</taxon>
        <taxon>Dikarya</taxon>
        <taxon>Ascomycota</taxon>
        <taxon>Pezizomycotina</taxon>
        <taxon>Eurotiomycetes</taxon>
        <taxon>Eurotiomycetidae</taxon>
        <taxon>Eurotiales</taxon>
        <taxon>Aspergillaceae</taxon>
        <taxon>Aspergillus</taxon>
        <taxon>Aspergillus subgen. Nidulantes</taxon>
    </lineage>
</organism>
<comment type="caution">
    <text evidence="2">The sequence shown here is derived from an EMBL/GenBank/DDBJ whole genome shotgun (WGS) entry which is preliminary data.</text>
</comment>
<feature type="compositionally biased region" description="Basic and acidic residues" evidence="1">
    <location>
        <begin position="49"/>
        <end position="94"/>
    </location>
</feature>